<comment type="subcellular location">
    <subcellularLocation>
        <location evidence="1">Cell membrane</location>
        <topology evidence="1">Lipid-anchor</topology>
    </subcellularLocation>
</comment>
<evidence type="ECO:0000256" key="10">
    <source>
        <dbReference type="ARBA" id="ARBA00023136"/>
    </source>
</evidence>
<dbReference type="EMBL" id="LR746276">
    <property type="protein sequence ID" value="CAA7406646.1"/>
    <property type="molecule type" value="Genomic_DNA"/>
</dbReference>
<dbReference type="FunFam" id="1.25.40.10:FF:000016">
    <property type="entry name" value="probable serine/threonine-protein kinase At4g35230"/>
    <property type="match status" value="1"/>
</dbReference>
<evidence type="ECO:0000256" key="5">
    <source>
        <dbReference type="ARBA" id="ARBA00022679"/>
    </source>
</evidence>
<dbReference type="SUPFAM" id="SSF48452">
    <property type="entry name" value="TPR-like"/>
    <property type="match status" value="1"/>
</dbReference>
<dbReference type="PANTHER" id="PTHR45863:SF15">
    <property type="entry name" value="SERINE_THREONINE-PROTEIN KINASE BSK2"/>
    <property type="match status" value="1"/>
</dbReference>
<keyword evidence="10" id="KW-0472">Membrane</keyword>
<dbReference type="PANTHER" id="PTHR45863">
    <property type="entry name" value="SERINE/THREONINE-PROTEIN KINASE BSK5"/>
    <property type="match status" value="1"/>
</dbReference>
<proteinExistence type="predicted"/>
<comment type="catalytic activity">
    <reaction evidence="12">
        <text>L-threonyl-[protein] + ATP = O-phospho-L-threonyl-[protein] + ADP + H(+)</text>
        <dbReference type="Rhea" id="RHEA:46608"/>
        <dbReference type="Rhea" id="RHEA-COMP:11060"/>
        <dbReference type="Rhea" id="RHEA-COMP:11605"/>
        <dbReference type="ChEBI" id="CHEBI:15378"/>
        <dbReference type="ChEBI" id="CHEBI:30013"/>
        <dbReference type="ChEBI" id="CHEBI:30616"/>
        <dbReference type="ChEBI" id="CHEBI:61977"/>
        <dbReference type="ChEBI" id="CHEBI:456216"/>
        <dbReference type="EC" id="2.7.11.1"/>
    </reaction>
</comment>
<dbReference type="InterPro" id="IPR011990">
    <property type="entry name" value="TPR-like_helical_dom_sf"/>
</dbReference>
<dbReference type="EC" id="2.7.11.1" evidence="2"/>
<keyword evidence="6" id="KW-0519">Myristate</keyword>
<dbReference type="FunFam" id="3.30.200.20:FF:000154">
    <property type="entry name" value="probable serine/threonine-protein kinase At4g35230"/>
    <property type="match status" value="1"/>
</dbReference>
<comment type="catalytic activity">
    <reaction evidence="13">
        <text>L-seryl-[protein] + ATP = O-phospho-L-seryl-[protein] + ADP + H(+)</text>
        <dbReference type="Rhea" id="RHEA:17989"/>
        <dbReference type="Rhea" id="RHEA-COMP:9863"/>
        <dbReference type="Rhea" id="RHEA-COMP:11604"/>
        <dbReference type="ChEBI" id="CHEBI:15378"/>
        <dbReference type="ChEBI" id="CHEBI:29999"/>
        <dbReference type="ChEBI" id="CHEBI:30616"/>
        <dbReference type="ChEBI" id="CHEBI:83421"/>
        <dbReference type="ChEBI" id="CHEBI:456216"/>
        <dbReference type="EC" id="2.7.11.1"/>
    </reaction>
</comment>
<dbReference type="Gene3D" id="1.25.40.10">
    <property type="entry name" value="Tetratricopeptide repeat domain"/>
    <property type="match status" value="1"/>
</dbReference>
<dbReference type="PROSITE" id="PS50011">
    <property type="entry name" value="PROTEIN_KINASE_DOM"/>
    <property type="match status" value="1"/>
</dbReference>
<dbReference type="InterPro" id="IPR011009">
    <property type="entry name" value="Kinase-like_dom_sf"/>
</dbReference>
<dbReference type="GO" id="GO:0004674">
    <property type="term" value="F:protein serine/threonine kinase activity"/>
    <property type="evidence" value="ECO:0007669"/>
    <property type="project" value="UniProtKB-KW"/>
</dbReference>
<feature type="region of interest" description="Disordered" evidence="14">
    <location>
        <begin position="1"/>
        <end position="23"/>
    </location>
</feature>
<dbReference type="FunFam" id="1.10.510.10:FF:000069">
    <property type="entry name" value="probable serine/threonine-protein kinase At5g41260"/>
    <property type="match status" value="1"/>
</dbReference>
<evidence type="ECO:0000256" key="14">
    <source>
        <dbReference type="SAM" id="MobiDB-lite"/>
    </source>
</evidence>
<dbReference type="AlphaFoldDB" id="A0A7I8LAF7"/>
<dbReference type="Proteomes" id="UP000663760">
    <property type="component" value="Chromosome 13"/>
</dbReference>
<evidence type="ECO:0000256" key="13">
    <source>
        <dbReference type="ARBA" id="ARBA00048679"/>
    </source>
</evidence>
<evidence type="ECO:0000256" key="2">
    <source>
        <dbReference type="ARBA" id="ARBA00012513"/>
    </source>
</evidence>
<protein>
    <recommendedName>
        <fullName evidence="2">non-specific serine/threonine protein kinase</fullName>
        <ecNumber evidence="2">2.7.11.1</ecNumber>
    </recommendedName>
</protein>
<keyword evidence="9" id="KW-0067">ATP-binding</keyword>
<feature type="domain" description="Protein kinase" evidence="15">
    <location>
        <begin position="95"/>
        <end position="361"/>
    </location>
</feature>
<accession>A0A7I8LAF7</accession>
<evidence type="ECO:0000256" key="1">
    <source>
        <dbReference type="ARBA" id="ARBA00004193"/>
    </source>
</evidence>
<keyword evidence="11" id="KW-0449">Lipoprotein</keyword>
<dbReference type="OrthoDB" id="1905385at2759"/>
<keyword evidence="8" id="KW-0418">Kinase</keyword>
<evidence type="ECO:0000256" key="11">
    <source>
        <dbReference type="ARBA" id="ARBA00023288"/>
    </source>
</evidence>
<keyword evidence="17" id="KW-1185">Reference proteome</keyword>
<dbReference type="InterPro" id="IPR001245">
    <property type="entry name" value="Ser-Thr/Tyr_kinase_cat_dom"/>
</dbReference>
<dbReference type="InterPro" id="IPR045845">
    <property type="entry name" value="BSK"/>
</dbReference>
<keyword evidence="3" id="KW-1003">Cell membrane</keyword>
<dbReference type="SUPFAM" id="SSF56112">
    <property type="entry name" value="Protein kinase-like (PK-like)"/>
    <property type="match status" value="1"/>
</dbReference>
<evidence type="ECO:0000256" key="9">
    <source>
        <dbReference type="ARBA" id="ARBA00022840"/>
    </source>
</evidence>
<feature type="compositionally biased region" description="Polar residues" evidence="14">
    <location>
        <begin position="1"/>
        <end position="15"/>
    </location>
</feature>
<dbReference type="Gene3D" id="1.10.510.10">
    <property type="entry name" value="Transferase(Phosphotransferase) domain 1"/>
    <property type="match status" value="1"/>
</dbReference>
<dbReference type="InterPro" id="IPR000719">
    <property type="entry name" value="Prot_kinase_dom"/>
</dbReference>
<dbReference type="GO" id="GO:0005524">
    <property type="term" value="F:ATP binding"/>
    <property type="evidence" value="ECO:0007669"/>
    <property type="project" value="UniProtKB-KW"/>
</dbReference>
<evidence type="ECO:0000256" key="6">
    <source>
        <dbReference type="ARBA" id="ARBA00022707"/>
    </source>
</evidence>
<evidence type="ECO:0000256" key="4">
    <source>
        <dbReference type="ARBA" id="ARBA00022527"/>
    </source>
</evidence>
<dbReference type="GO" id="GO:0009742">
    <property type="term" value="P:brassinosteroid mediated signaling pathway"/>
    <property type="evidence" value="ECO:0007669"/>
    <property type="project" value="InterPro"/>
</dbReference>
<gene>
    <name evidence="16" type="ORF">SI8410_13017324</name>
</gene>
<dbReference type="InterPro" id="IPR058209">
    <property type="entry name" value="TPR_BSK1_C"/>
</dbReference>
<reference evidence="16" key="1">
    <citation type="submission" date="2020-02" db="EMBL/GenBank/DDBJ databases">
        <authorList>
            <person name="Scholz U."/>
            <person name="Mascher M."/>
            <person name="Fiebig A."/>
        </authorList>
    </citation>
    <scope>NUCLEOTIDE SEQUENCE</scope>
</reference>
<evidence type="ECO:0000256" key="7">
    <source>
        <dbReference type="ARBA" id="ARBA00022741"/>
    </source>
</evidence>
<evidence type="ECO:0000313" key="17">
    <source>
        <dbReference type="Proteomes" id="UP000663760"/>
    </source>
</evidence>
<sequence length="529" mass="59131">MGCLQSKTSNVQSPDVESLKGDKPDLRTRIPPVSSRLAYIFLIFLRSFVDWRIFLVIFSGLLTAENGEAERAAVPAFKEFGLAELRAATNGFSGELIVSESGEKAPNVVYRGRLDANRFVAIKRFSKQSWPDAQQFVAEAAGVGKVRHKRLVNLIGCCAEGDERLLVAEYMPNDTLSKHLFHWDKQPLPWEMRVRVALHIAQVLDHCNSENRRIYHDLNAYRVLFDEDGDPRLSSFGLMKNSRDGKSYSTNLAYTPPEFLRTGRVIPESGIYSYGTVLLDLLSGKHIPPSHALDLIRGKNILLLLDSSLEGQYANEDATKLVELASKCLQSEPRDRPSFKFLAAAVSPLQKQTEVASHVLMGITKTAVVLPTMLSPLGKACARMDLTAVHDILLKTGYRDEEGAENELSFQEWTQQVQEMLNTKKFGDIAFRDKDFKSAIDYYSKLVGMMSVPSATVFARRGLSYLMNGQPELALRDAMQAQVCMPEWPTAFYLQALALSKLGMETDAQDMLNDGAAFEARKQTGYRLL</sequence>
<dbReference type="Pfam" id="PF07714">
    <property type="entry name" value="PK_Tyr_Ser-Thr"/>
    <property type="match status" value="1"/>
</dbReference>
<evidence type="ECO:0000313" key="16">
    <source>
        <dbReference type="EMBL" id="CAA7406646.1"/>
    </source>
</evidence>
<evidence type="ECO:0000259" key="15">
    <source>
        <dbReference type="PROSITE" id="PS50011"/>
    </source>
</evidence>
<keyword evidence="4" id="KW-0723">Serine/threonine-protein kinase</keyword>
<dbReference type="GO" id="GO:0005886">
    <property type="term" value="C:plasma membrane"/>
    <property type="evidence" value="ECO:0007669"/>
    <property type="project" value="UniProtKB-SubCell"/>
</dbReference>
<dbReference type="Pfam" id="PF25575">
    <property type="entry name" value="TPR_BSK1_C"/>
    <property type="match status" value="1"/>
</dbReference>
<evidence type="ECO:0000256" key="8">
    <source>
        <dbReference type="ARBA" id="ARBA00022777"/>
    </source>
</evidence>
<organism evidence="16 17">
    <name type="scientific">Spirodela intermedia</name>
    <name type="common">Intermediate duckweed</name>
    <dbReference type="NCBI Taxonomy" id="51605"/>
    <lineage>
        <taxon>Eukaryota</taxon>
        <taxon>Viridiplantae</taxon>
        <taxon>Streptophyta</taxon>
        <taxon>Embryophyta</taxon>
        <taxon>Tracheophyta</taxon>
        <taxon>Spermatophyta</taxon>
        <taxon>Magnoliopsida</taxon>
        <taxon>Liliopsida</taxon>
        <taxon>Araceae</taxon>
        <taxon>Lemnoideae</taxon>
        <taxon>Spirodela</taxon>
    </lineage>
</organism>
<evidence type="ECO:0000256" key="3">
    <source>
        <dbReference type="ARBA" id="ARBA00022475"/>
    </source>
</evidence>
<evidence type="ECO:0000256" key="12">
    <source>
        <dbReference type="ARBA" id="ARBA00047899"/>
    </source>
</evidence>
<dbReference type="Gene3D" id="3.30.200.20">
    <property type="entry name" value="Phosphorylase Kinase, domain 1"/>
    <property type="match status" value="1"/>
</dbReference>
<name>A0A7I8LAF7_SPIIN</name>
<keyword evidence="5" id="KW-0808">Transferase</keyword>
<keyword evidence="7" id="KW-0547">Nucleotide-binding</keyword>